<comment type="caution">
    <text evidence="1">The sequence shown here is derived from an EMBL/GenBank/DDBJ whole genome shotgun (WGS) entry which is preliminary data.</text>
</comment>
<dbReference type="Proteomes" id="UP001526337">
    <property type="component" value="Unassembled WGS sequence"/>
</dbReference>
<name>A0ABT3K7Y2_9PROT</name>
<evidence type="ECO:0000313" key="1">
    <source>
        <dbReference type="EMBL" id="MCW4591530.1"/>
    </source>
</evidence>
<evidence type="ECO:0000313" key="2">
    <source>
        <dbReference type="Proteomes" id="UP001526337"/>
    </source>
</evidence>
<gene>
    <name evidence="1" type="ORF">NO263_13160</name>
</gene>
<proteinExistence type="predicted"/>
<reference evidence="1 2" key="1">
    <citation type="submission" date="2022-07" db="EMBL/GenBank/DDBJ databases">
        <title>Genome stability of Gluconacetobacter entanii AV429.</title>
        <authorList>
            <person name="Trcek J."/>
            <person name="Cepec E."/>
        </authorList>
    </citation>
    <scope>NUCLEOTIDE SEQUENCE [LARGE SCALE GENOMIC DNA]</scope>
    <source>
        <strain evidence="1 2">AV429_2022</strain>
    </source>
</reference>
<accession>A0ABT3K7Y2</accession>
<dbReference type="EMBL" id="JANGSQ010000108">
    <property type="protein sequence ID" value="MCW4591530.1"/>
    <property type="molecule type" value="Genomic_DNA"/>
</dbReference>
<sequence>MAITTIANETAHHTGAGRRPWISIEWRFIFSESLLCFVTFILWSVQGVKQKAVGVRAPAAFACPGNQSDMPSARGGKGVRRMARGFSGAIPAEDGERLTRR</sequence>
<keyword evidence="2" id="KW-1185">Reference proteome</keyword>
<organism evidence="1 2">
    <name type="scientific">Gluconacetobacter entanii</name>
    <dbReference type="NCBI Taxonomy" id="108528"/>
    <lineage>
        <taxon>Bacteria</taxon>
        <taxon>Pseudomonadati</taxon>
        <taxon>Pseudomonadota</taxon>
        <taxon>Alphaproteobacteria</taxon>
        <taxon>Acetobacterales</taxon>
        <taxon>Acetobacteraceae</taxon>
        <taxon>Gluconacetobacter</taxon>
    </lineage>
</organism>
<dbReference type="RefSeq" id="WP_171791182.1">
    <property type="nucleotide sequence ID" value="NZ_JABJWD010000073.1"/>
</dbReference>
<protein>
    <submittedName>
        <fullName evidence="1">Uncharacterized protein</fullName>
    </submittedName>
</protein>